<reference evidence="4 5" key="1">
    <citation type="journal article" date="2011" name="Proc. Natl. Acad. Sci. U.S.A.">
        <title>Niche of harmful alga Aureococcus anophagefferens revealed through ecogenomics.</title>
        <authorList>
            <person name="Gobler C.J."/>
            <person name="Berry D.L."/>
            <person name="Dyhrman S.T."/>
            <person name="Wilhelm S.W."/>
            <person name="Salamov A."/>
            <person name="Lobanov A.V."/>
            <person name="Zhang Y."/>
            <person name="Collier J.L."/>
            <person name="Wurch L.L."/>
            <person name="Kustka A.B."/>
            <person name="Dill B.D."/>
            <person name="Shah M."/>
            <person name="VerBerkmoes N.C."/>
            <person name="Kuo A."/>
            <person name="Terry A."/>
            <person name="Pangilinan J."/>
            <person name="Lindquist E.A."/>
            <person name="Lucas S."/>
            <person name="Paulsen I.T."/>
            <person name="Hattenrath-Lehmann T.K."/>
            <person name="Talmage S.C."/>
            <person name="Walker E.A."/>
            <person name="Koch F."/>
            <person name="Burson A.M."/>
            <person name="Marcoval M.A."/>
            <person name="Tang Y.Z."/>
            <person name="Lecleir G.R."/>
            <person name="Coyne K.J."/>
            <person name="Berg G.M."/>
            <person name="Bertrand E.M."/>
            <person name="Saito M.A."/>
            <person name="Gladyshev V.N."/>
            <person name="Grigoriev I.V."/>
        </authorList>
    </citation>
    <scope>NUCLEOTIDE SEQUENCE [LARGE SCALE GENOMIC DNA]</scope>
    <source>
        <strain evidence="5">CCMP 1984</strain>
    </source>
</reference>
<protein>
    <recommendedName>
        <fullName evidence="3">Beta-ketoacyl synthase-like N-terminal domain-containing protein</fullName>
    </recommendedName>
</protein>
<dbReference type="Pfam" id="PF00109">
    <property type="entry name" value="ketoacyl-synt"/>
    <property type="match status" value="1"/>
</dbReference>
<dbReference type="Gene3D" id="3.40.47.10">
    <property type="match status" value="1"/>
</dbReference>
<dbReference type="InterPro" id="IPR016039">
    <property type="entry name" value="Thiolase-like"/>
</dbReference>
<dbReference type="SUPFAM" id="SSF53901">
    <property type="entry name" value="Thiolase-like"/>
    <property type="match status" value="1"/>
</dbReference>
<dbReference type="InParanoid" id="F0YKP7"/>
<dbReference type="EMBL" id="GL833153">
    <property type="protein sequence ID" value="EGB04323.1"/>
    <property type="molecule type" value="Genomic_DNA"/>
</dbReference>
<dbReference type="InterPro" id="IPR014030">
    <property type="entry name" value="Ketoacyl_synth_N"/>
</dbReference>
<proteinExistence type="predicted"/>
<dbReference type="RefSeq" id="XP_009041033.1">
    <property type="nucleotide sequence ID" value="XM_009042785.1"/>
</dbReference>
<keyword evidence="1" id="KW-0596">Phosphopantetheine</keyword>
<organism evidence="5">
    <name type="scientific">Aureococcus anophagefferens</name>
    <name type="common">Harmful bloom alga</name>
    <dbReference type="NCBI Taxonomy" id="44056"/>
    <lineage>
        <taxon>Eukaryota</taxon>
        <taxon>Sar</taxon>
        <taxon>Stramenopiles</taxon>
        <taxon>Ochrophyta</taxon>
        <taxon>Pelagophyceae</taxon>
        <taxon>Pelagomonadales</taxon>
        <taxon>Pelagomonadaceae</taxon>
        <taxon>Aureococcus</taxon>
    </lineage>
</organism>
<accession>F0YKP7</accession>
<sequence length="87" mass="8997">YSGTAVLLSVASGRISFMRGLTGPCLALDTACCSTLVTKHLARSGLLQRECSSALSTGVGLLEEMAFIAFAAAGMLSPLGRCHTFDI</sequence>
<name>F0YKP7_AURAN</name>
<dbReference type="PANTHER" id="PTHR43775:SF37">
    <property type="entry name" value="SI:DKEY-61P9.11"/>
    <property type="match status" value="1"/>
</dbReference>
<evidence type="ECO:0000313" key="4">
    <source>
        <dbReference type="EMBL" id="EGB04323.1"/>
    </source>
</evidence>
<dbReference type="Proteomes" id="UP000002729">
    <property type="component" value="Unassembled WGS sequence"/>
</dbReference>
<keyword evidence="5" id="KW-1185">Reference proteome</keyword>
<dbReference type="GO" id="GO:0006633">
    <property type="term" value="P:fatty acid biosynthetic process"/>
    <property type="evidence" value="ECO:0007669"/>
    <property type="project" value="TreeGrafter"/>
</dbReference>
<dbReference type="GeneID" id="20221195"/>
<dbReference type="InterPro" id="IPR050091">
    <property type="entry name" value="PKS_NRPS_Biosynth_Enz"/>
</dbReference>
<dbReference type="AlphaFoldDB" id="F0YKP7"/>
<dbReference type="KEGG" id="aaf:AURANDRAFT_32744"/>
<evidence type="ECO:0000256" key="1">
    <source>
        <dbReference type="ARBA" id="ARBA00022450"/>
    </source>
</evidence>
<evidence type="ECO:0000313" key="5">
    <source>
        <dbReference type="Proteomes" id="UP000002729"/>
    </source>
</evidence>
<dbReference type="OrthoDB" id="416130at2759"/>
<keyword evidence="2" id="KW-0597">Phosphoprotein</keyword>
<evidence type="ECO:0000259" key="3">
    <source>
        <dbReference type="Pfam" id="PF00109"/>
    </source>
</evidence>
<feature type="non-terminal residue" evidence="4">
    <location>
        <position position="1"/>
    </location>
</feature>
<dbReference type="eggNOG" id="KOG1202">
    <property type="taxonomic scope" value="Eukaryota"/>
</dbReference>
<gene>
    <name evidence="4" type="ORF">AURANDRAFT_32744</name>
</gene>
<dbReference type="GO" id="GO:0004312">
    <property type="term" value="F:fatty acid synthase activity"/>
    <property type="evidence" value="ECO:0007669"/>
    <property type="project" value="TreeGrafter"/>
</dbReference>
<dbReference type="PANTHER" id="PTHR43775">
    <property type="entry name" value="FATTY ACID SYNTHASE"/>
    <property type="match status" value="1"/>
</dbReference>
<feature type="domain" description="Beta-ketoacyl synthase-like N-terminal" evidence="3">
    <location>
        <begin position="7"/>
        <end position="86"/>
    </location>
</feature>
<evidence type="ECO:0000256" key="2">
    <source>
        <dbReference type="ARBA" id="ARBA00022553"/>
    </source>
</evidence>